<dbReference type="Proteomes" id="UP000232791">
    <property type="component" value="Segment"/>
</dbReference>
<gene>
    <name evidence="1" type="ORF">clas56</name>
</gene>
<proteinExistence type="predicted"/>
<dbReference type="OrthoDB" id="18599at10239"/>
<evidence type="ECO:0000313" key="2">
    <source>
        <dbReference type="Proteomes" id="UP000232791"/>
    </source>
</evidence>
<dbReference type="Pfam" id="PF05073">
    <property type="entry name" value="Baculo_p24"/>
    <property type="match status" value="1"/>
</dbReference>
<protein>
    <submittedName>
        <fullName evidence="1">p24</fullName>
    </submittedName>
</protein>
<evidence type="ECO:0000313" key="1">
    <source>
        <dbReference type="EMBL" id="AKS25399.1"/>
    </source>
</evidence>
<reference evidence="1 2" key="1">
    <citation type="journal article" date="2015" name="PLoS ONE">
        <title>The Complete Genome of a New Betabaculovirus from Clostera anastomosis.</title>
        <authorList>
            <person name="Yin F."/>
            <person name="Zhu Z."/>
            <person name="Liu X."/>
            <person name="Hou D."/>
            <person name="Wang J."/>
            <person name="Zhang L."/>
            <person name="Wang M."/>
            <person name="Kou Z."/>
            <person name="Wang H."/>
            <person name="Deng F."/>
            <person name="Hu Z."/>
        </authorList>
    </citation>
    <scope>NUCLEOTIDE SEQUENCE [LARGE SCALE GENOMIC DNA]</scope>
    <source>
        <strain evidence="1 2">ClasGV-B</strain>
    </source>
</reference>
<organism evidence="1 2">
    <name type="scientific">Clostera anastomosis granulovirus B</name>
    <dbReference type="NCBI Taxonomy" id="1986290"/>
    <lineage>
        <taxon>Viruses</taxon>
        <taxon>Viruses incertae sedis</taxon>
        <taxon>Naldaviricetes</taxon>
        <taxon>Lefavirales</taxon>
        <taxon>Baculoviridae</taxon>
        <taxon>Betabaculovirus</taxon>
        <taxon>Betabaculovirus alterclanastomosis</taxon>
    </lineage>
</organism>
<dbReference type="GO" id="GO:0019028">
    <property type="term" value="C:viral capsid"/>
    <property type="evidence" value="ECO:0007669"/>
    <property type="project" value="InterPro"/>
</dbReference>
<name>A0A0K0WS64_9BBAC</name>
<accession>A0A0K0WS64</accession>
<sequence>MSFDYNSGPIEVFIVSNDEKGVNGYAEVTAIASLLAPYTRISTTQIWNTTHPSYRVQNNGKNFVHAIAICKFLCAIPETDTPSYNSLRQLVRDLMVGDQNELEDATKKELMEIKEIVKRLENVSPDNSTVLSDFNGLLRILKSELLSELKDFLAPSTDVIIDMVPTETDIKSLLEFDIESHANLSSQ</sequence>
<dbReference type="EMBL" id="KR091910">
    <property type="protein sequence ID" value="AKS25399.1"/>
    <property type="molecule type" value="Genomic_DNA"/>
</dbReference>
<dbReference type="InterPro" id="IPR007765">
    <property type="entry name" value="Baculo_p24"/>
</dbReference>
<keyword evidence="2" id="KW-1185">Reference proteome</keyword>